<evidence type="ECO:0000256" key="1">
    <source>
        <dbReference type="ARBA" id="ARBA00010641"/>
    </source>
</evidence>
<dbReference type="InterPro" id="IPR013324">
    <property type="entry name" value="RNA_pol_sigma_r3/r4-like"/>
</dbReference>
<evidence type="ECO:0000313" key="7">
    <source>
        <dbReference type="Proteomes" id="UP000292424"/>
    </source>
</evidence>
<evidence type="ECO:0000256" key="3">
    <source>
        <dbReference type="ARBA" id="ARBA00023082"/>
    </source>
</evidence>
<dbReference type="InterPro" id="IPR007627">
    <property type="entry name" value="RNA_pol_sigma70_r2"/>
</dbReference>
<evidence type="ECO:0000256" key="4">
    <source>
        <dbReference type="ARBA" id="ARBA00023163"/>
    </source>
</evidence>
<dbReference type="NCBIfam" id="TIGR02985">
    <property type="entry name" value="Sig70_bacteroi1"/>
    <property type="match status" value="1"/>
</dbReference>
<dbReference type="PANTHER" id="PTHR43133:SF46">
    <property type="entry name" value="RNA POLYMERASE SIGMA-70 FACTOR ECF SUBFAMILY"/>
    <property type="match status" value="1"/>
</dbReference>
<evidence type="ECO:0000259" key="5">
    <source>
        <dbReference type="PROSITE" id="PS50943"/>
    </source>
</evidence>
<keyword evidence="3" id="KW-0731">Sigma factor</keyword>
<dbReference type="InterPro" id="IPR014284">
    <property type="entry name" value="RNA_pol_sigma-70_dom"/>
</dbReference>
<dbReference type="OrthoDB" id="799938at2"/>
<dbReference type="InterPro" id="IPR013325">
    <property type="entry name" value="RNA_pol_sigma_r2"/>
</dbReference>
<dbReference type="PROSITE" id="PS50943">
    <property type="entry name" value="HTH_CROC1"/>
    <property type="match status" value="1"/>
</dbReference>
<name>A0A5P2G1Z2_9BACT</name>
<dbReference type="CDD" id="cd06171">
    <property type="entry name" value="Sigma70_r4"/>
    <property type="match status" value="1"/>
</dbReference>
<dbReference type="SUPFAM" id="SSF88946">
    <property type="entry name" value="Sigma2 domain of RNA polymerase sigma factors"/>
    <property type="match status" value="1"/>
</dbReference>
<dbReference type="AlphaFoldDB" id="A0A5P2G1Z2"/>
<dbReference type="NCBIfam" id="TIGR02937">
    <property type="entry name" value="sigma70-ECF"/>
    <property type="match status" value="1"/>
</dbReference>
<dbReference type="Gene3D" id="1.10.1740.10">
    <property type="match status" value="1"/>
</dbReference>
<dbReference type="GO" id="GO:0003677">
    <property type="term" value="F:DNA binding"/>
    <property type="evidence" value="ECO:0007669"/>
    <property type="project" value="InterPro"/>
</dbReference>
<dbReference type="EMBL" id="CP044016">
    <property type="protein sequence ID" value="QES87852.1"/>
    <property type="molecule type" value="Genomic_DNA"/>
</dbReference>
<sequence>MLASIDRHILIQISEGNEVAFKILYEEYVDRLIAYLTTIIKSSTIAEEIAMDVFTKIWLGRDLLPKIENTDAFFFRMAKNKAIDYFRSIANKPHLQETVFENLNYHLDNSSSDDLIRQKEFEKELIVALDLLSPQRKKAFILSRIEGLSQEQIAEKLGISKATVNNHITDARKFIKEYLIEHIDILTIIYFIHKI</sequence>
<gene>
    <name evidence="6" type="ORF">E0W69_003945</name>
</gene>
<dbReference type="InterPro" id="IPR014327">
    <property type="entry name" value="RNA_pol_sigma70_bacteroid"/>
</dbReference>
<dbReference type="Pfam" id="PF08281">
    <property type="entry name" value="Sigma70_r4_2"/>
    <property type="match status" value="1"/>
</dbReference>
<keyword evidence="7" id="KW-1185">Reference proteome</keyword>
<reference evidence="6 7" key="1">
    <citation type="submission" date="2019-09" db="EMBL/GenBank/DDBJ databases">
        <title>Complete genome sequence of Arachidicoccus sp. B3-10 isolated from apple orchard soil.</title>
        <authorList>
            <person name="Kim H.S."/>
            <person name="Han K.-I."/>
            <person name="Suh M.K."/>
            <person name="Lee K.C."/>
            <person name="Eom M.K."/>
            <person name="Kim J.-S."/>
            <person name="Kang S.W."/>
            <person name="Sin Y."/>
            <person name="Lee J.-S."/>
        </authorList>
    </citation>
    <scope>NUCLEOTIDE SEQUENCE [LARGE SCALE GENOMIC DNA]</scope>
    <source>
        <strain evidence="6 7">B3-10</strain>
    </source>
</reference>
<proteinExistence type="inferred from homology"/>
<dbReference type="InterPro" id="IPR036388">
    <property type="entry name" value="WH-like_DNA-bd_sf"/>
</dbReference>
<dbReference type="PANTHER" id="PTHR43133">
    <property type="entry name" value="RNA POLYMERASE ECF-TYPE SIGMA FACTO"/>
    <property type="match status" value="1"/>
</dbReference>
<accession>A0A5P2G1Z2</accession>
<dbReference type="InterPro" id="IPR001387">
    <property type="entry name" value="Cro/C1-type_HTH"/>
</dbReference>
<evidence type="ECO:0000256" key="2">
    <source>
        <dbReference type="ARBA" id="ARBA00023015"/>
    </source>
</evidence>
<protein>
    <submittedName>
        <fullName evidence="6">RNA polymerase sigma-70 factor</fullName>
    </submittedName>
</protein>
<evidence type="ECO:0000313" key="6">
    <source>
        <dbReference type="EMBL" id="QES87852.1"/>
    </source>
</evidence>
<dbReference type="GO" id="GO:0016987">
    <property type="term" value="F:sigma factor activity"/>
    <property type="evidence" value="ECO:0007669"/>
    <property type="project" value="UniProtKB-KW"/>
</dbReference>
<feature type="domain" description="HTH cro/C1-type" evidence="5">
    <location>
        <begin position="147"/>
        <end position="166"/>
    </location>
</feature>
<dbReference type="InterPro" id="IPR039425">
    <property type="entry name" value="RNA_pol_sigma-70-like"/>
</dbReference>
<dbReference type="GO" id="GO:0006352">
    <property type="term" value="P:DNA-templated transcription initiation"/>
    <property type="evidence" value="ECO:0007669"/>
    <property type="project" value="InterPro"/>
</dbReference>
<dbReference type="SUPFAM" id="SSF88659">
    <property type="entry name" value="Sigma3 and sigma4 domains of RNA polymerase sigma factors"/>
    <property type="match status" value="1"/>
</dbReference>
<dbReference type="InterPro" id="IPR013249">
    <property type="entry name" value="RNA_pol_sigma70_r4_t2"/>
</dbReference>
<dbReference type="Gene3D" id="1.10.10.10">
    <property type="entry name" value="Winged helix-like DNA-binding domain superfamily/Winged helix DNA-binding domain"/>
    <property type="match status" value="1"/>
</dbReference>
<dbReference type="KEGG" id="arac:E0W69_003945"/>
<comment type="similarity">
    <text evidence="1">Belongs to the sigma-70 factor family. ECF subfamily.</text>
</comment>
<keyword evidence="4" id="KW-0804">Transcription</keyword>
<organism evidence="6 7">
    <name type="scientific">Rhizosphaericola mali</name>
    <dbReference type="NCBI Taxonomy" id="2545455"/>
    <lineage>
        <taxon>Bacteria</taxon>
        <taxon>Pseudomonadati</taxon>
        <taxon>Bacteroidota</taxon>
        <taxon>Chitinophagia</taxon>
        <taxon>Chitinophagales</taxon>
        <taxon>Chitinophagaceae</taxon>
        <taxon>Rhizosphaericola</taxon>
    </lineage>
</organism>
<keyword evidence="2" id="KW-0805">Transcription regulation</keyword>
<dbReference type="Pfam" id="PF04542">
    <property type="entry name" value="Sigma70_r2"/>
    <property type="match status" value="1"/>
</dbReference>
<dbReference type="Proteomes" id="UP000292424">
    <property type="component" value="Chromosome"/>
</dbReference>